<evidence type="ECO:0000256" key="7">
    <source>
        <dbReference type="ARBA" id="ARBA00023136"/>
    </source>
</evidence>
<evidence type="ECO:0000259" key="11">
    <source>
        <dbReference type="PROSITE" id="PS50939"/>
    </source>
</evidence>
<proteinExistence type="predicted"/>
<sequence length="366" mass="41296">MKQVAVVILALFLLRSSPLVHSQYVDSCDKNDINFNHIVNFDTTAMSCQIVWEKESFTLRYAHAGPELWSFLLSVYNPSSWIAMGFSTDGQMKGSSAMVGWMFPNSTGKALQYHLTGTDSSTVLPDQGNLTVVNNSATVFIESNRIYMAFQLITPQPLTDLIYAVGPYSVPSDSNGLKLSLHRERISTKIDFLTGKSQTQKSPYTGLRKTHGALNMIGWGILMPMGAIVARYCREWDPMWFYTHTAIQIFSFLFGVVGFMLGFVVEGFIKAEVTYHKNIGVTILILSCLQVTALLVRPQKKLKIRKYWNWYHHNAGRVLIILAVSNIFYGIRLGMEGTSWSATYSVIIAILFVTAVVLEFRLRRQR</sequence>
<protein>
    <recommendedName>
        <fullName evidence="14">Cytochrome b561 and DOMON domain-containing protein</fullName>
    </recommendedName>
</protein>
<feature type="transmembrane region" description="Helical" evidence="8">
    <location>
        <begin position="275"/>
        <end position="296"/>
    </location>
</feature>
<evidence type="ECO:0000259" key="10">
    <source>
        <dbReference type="PROSITE" id="PS50836"/>
    </source>
</evidence>
<organism evidence="12 13">
    <name type="scientific">Saponaria officinalis</name>
    <name type="common">Common soapwort</name>
    <name type="synonym">Lychnis saponaria</name>
    <dbReference type="NCBI Taxonomy" id="3572"/>
    <lineage>
        <taxon>Eukaryota</taxon>
        <taxon>Viridiplantae</taxon>
        <taxon>Streptophyta</taxon>
        <taxon>Embryophyta</taxon>
        <taxon>Tracheophyta</taxon>
        <taxon>Spermatophyta</taxon>
        <taxon>Magnoliopsida</taxon>
        <taxon>eudicotyledons</taxon>
        <taxon>Gunneridae</taxon>
        <taxon>Pentapetalae</taxon>
        <taxon>Caryophyllales</taxon>
        <taxon>Caryophyllaceae</taxon>
        <taxon>Caryophylleae</taxon>
        <taxon>Saponaria</taxon>
    </lineage>
</organism>
<accession>A0AAW1GXL4</accession>
<keyword evidence="6 8" id="KW-1133">Transmembrane helix</keyword>
<name>A0AAW1GXL4_SAPOF</name>
<reference evidence="12" key="1">
    <citation type="submission" date="2024-03" db="EMBL/GenBank/DDBJ databases">
        <title>WGS assembly of Saponaria officinalis var. Norfolk2.</title>
        <authorList>
            <person name="Jenkins J."/>
            <person name="Shu S."/>
            <person name="Grimwood J."/>
            <person name="Barry K."/>
            <person name="Goodstein D."/>
            <person name="Schmutz J."/>
            <person name="Leebens-Mack J."/>
            <person name="Osbourn A."/>
        </authorList>
    </citation>
    <scope>NUCLEOTIDE SEQUENCE [LARGE SCALE GENOMIC DNA]</scope>
    <source>
        <strain evidence="12">JIC</strain>
    </source>
</reference>
<feature type="domain" description="Cytochrome b561" evidence="11">
    <location>
        <begin position="173"/>
        <end position="366"/>
    </location>
</feature>
<dbReference type="AlphaFoldDB" id="A0AAW1GXL4"/>
<dbReference type="InterPro" id="IPR006593">
    <property type="entry name" value="Cyt_b561/ferric_Rdtase_TM"/>
</dbReference>
<dbReference type="PROSITE" id="PS50836">
    <property type="entry name" value="DOMON"/>
    <property type="match status" value="1"/>
</dbReference>
<evidence type="ECO:0000256" key="4">
    <source>
        <dbReference type="ARBA" id="ARBA00022729"/>
    </source>
</evidence>
<dbReference type="Gene3D" id="1.20.120.1770">
    <property type="match status" value="1"/>
</dbReference>
<feature type="chain" id="PRO_5043418718" description="Cytochrome b561 and DOMON domain-containing protein" evidence="9">
    <location>
        <begin position="23"/>
        <end position="366"/>
    </location>
</feature>
<keyword evidence="2" id="KW-0813">Transport</keyword>
<comment type="subcellular location">
    <subcellularLocation>
        <location evidence="1">Membrane</location>
    </subcellularLocation>
</comment>
<evidence type="ECO:0000256" key="5">
    <source>
        <dbReference type="ARBA" id="ARBA00022982"/>
    </source>
</evidence>
<dbReference type="Pfam" id="PF03351">
    <property type="entry name" value="DOMON"/>
    <property type="match status" value="1"/>
</dbReference>
<dbReference type="Proteomes" id="UP001443914">
    <property type="component" value="Unassembled WGS sequence"/>
</dbReference>
<dbReference type="PANTHER" id="PTHR23130:SF171">
    <property type="entry name" value="OS01G0895300 PROTEIN"/>
    <property type="match status" value="1"/>
</dbReference>
<feature type="transmembrane region" description="Helical" evidence="8">
    <location>
        <begin position="317"/>
        <end position="335"/>
    </location>
</feature>
<dbReference type="CDD" id="cd08760">
    <property type="entry name" value="Cyt_b561_FRRS1_like"/>
    <property type="match status" value="1"/>
</dbReference>
<feature type="transmembrane region" description="Helical" evidence="8">
    <location>
        <begin position="341"/>
        <end position="360"/>
    </location>
</feature>
<comment type="caution">
    <text evidence="12">The sequence shown here is derived from an EMBL/GenBank/DDBJ whole genome shotgun (WGS) entry which is preliminary data.</text>
</comment>
<feature type="transmembrane region" description="Helical" evidence="8">
    <location>
        <begin position="245"/>
        <end position="269"/>
    </location>
</feature>
<evidence type="ECO:0000256" key="6">
    <source>
        <dbReference type="ARBA" id="ARBA00022989"/>
    </source>
</evidence>
<feature type="transmembrane region" description="Helical" evidence="8">
    <location>
        <begin position="212"/>
        <end position="233"/>
    </location>
</feature>
<evidence type="ECO:0000256" key="3">
    <source>
        <dbReference type="ARBA" id="ARBA00022692"/>
    </source>
</evidence>
<evidence type="ECO:0000256" key="1">
    <source>
        <dbReference type="ARBA" id="ARBA00004370"/>
    </source>
</evidence>
<dbReference type="CDD" id="cd09631">
    <property type="entry name" value="DOMON_DOH"/>
    <property type="match status" value="1"/>
</dbReference>
<evidence type="ECO:0000256" key="8">
    <source>
        <dbReference type="SAM" id="Phobius"/>
    </source>
</evidence>
<feature type="domain" description="DOMON" evidence="10">
    <location>
        <begin position="55"/>
        <end position="166"/>
    </location>
</feature>
<feature type="signal peptide" evidence="9">
    <location>
        <begin position="1"/>
        <end position="22"/>
    </location>
</feature>
<dbReference type="InterPro" id="IPR005018">
    <property type="entry name" value="DOMON_domain"/>
</dbReference>
<dbReference type="GO" id="GO:0016020">
    <property type="term" value="C:membrane"/>
    <property type="evidence" value="ECO:0007669"/>
    <property type="project" value="UniProtKB-SubCell"/>
</dbReference>
<dbReference type="PROSITE" id="PS50939">
    <property type="entry name" value="CYTOCHROME_B561"/>
    <property type="match status" value="1"/>
</dbReference>
<dbReference type="SMART" id="SM00665">
    <property type="entry name" value="B561"/>
    <property type="match status" value="1"/>
</dbReference>
<dbReference type="PANTHER" id="PTHR23130">
    <property type="entry name" value="CYTOCHROME B561 AND DOMON DOMAIN-CONTAINING PROTEIN"/>
    <property type="match status" value="1"/>
</dbReference>
<keyword evidence="5" id="KW-0249">Electron transport</keyword>
<evidence type="ECO:0000256" key="2">
    <source>
        <dbReference type="ARBA" id="ARBA00022448"/>
    </source>
</evidence>
<keyword evidence="4 9" id="KW-0732">Signal</keyword>
<evidence type="ECO:0000313" key="13">
    <source>
        <dbReference type="Proteomes" id="UP001443914"/>
    </source>
</evidence>
<gene>
    <name evidence="12" type="ORF">RND81_13G141300</name>
</gene>
<keyword evidence="7 8" id="KW-0472">Membrane</keyword>
<dbReference type="EMBL" id="JBDFQZ010000013">
    <property type="protein sequence ID" value="KAK9669583.1"/>
    <property type="molecule type" value="Genomic_DNA"/>
</dbReference>
<keyword evidence="3 8" id="KW-0812">Transmembrane</keyword>
<keyword evidence="13" id="KW-1185">Reference proteome</keyword>
<dbReference type="SMART" id="SM00664">
    <property type="entry name" value="DoH"/>
    <property type="match status" value="1"/>
</dbReference>
<evidence type="ECO:0000313" key="12">
    <source>
        <dbReference type="EMBL" id="KAK9669583.1"/>
    </source>
</evidence>
<evidence type="ECO:0008006" key="14">
    <source>
        <dbReference type="Google" id="ProtNLM"/>
    </source>
</evidence>
<dbReference type="InterPro" id="IPR045266">
    <property type="entry name" value="DOH_DOMON"/>
</dbReference>
<dbReference type="Pfam" id="PF03188">
    <property type="entry name" value="Cytochrom_B561"/>
    <property type="match status" value="1"/>
</dbReference>
<evidence type="ECO:0000256" key="9">
    <source>
        <dbReference type="SAM" id="SignalP"/>
    </source>
</evidence>